<dbReference type="InterPro" id="IPR005122">
    <property type="entry name" value="Uracil-DNA_glycosylase-like"/>
</dbReference>
<proteinExistence type="inferred from homology"/>
<reference evidence="13 14" key="1">
    <citation type="submission" date="2023-02" db="EMBL/GenBank/DDBJ databases">
        <title>Novel Oscillospiraceae bacterial genomes.</title>
        <authorList>
            <person name="Srinivasan S."/>
            <person name="Austin M.N."/>
            <person name="Fiedler T.L."/>
            <person name="Strenk S.M."/>
            <person name="Agnew K.J."/>
            <person name="Nagana Gowda G.A."/>
            <person name="Raftery D."/>
            <person name="Beamer M.A."/>
            <person name="Achilles S.L."/>
            <person name="Wiesenfeld H.C."/>
            <person name="Fredricks D.N."/>
            <person name="Hillier S.L."/>
        </authorList>
    </citation>
    <scope>NUCLEOTIDE SEQUENCE [LARGE SCALE GENOMIC DNA]</scope>
    <source>
        <strain evidence="13 14">CHIC02 1186E3-8</strain>
    </source>
</reference>
<evidence type="ECO:0000256" key="10">
    <source>
        <dbReference type="PROSITE-ProRule" id="PRU10072"/>
    </source>
</evidence>
<evidence type="ECO:0000313" key="13">
    <source>
        <dbReference type="EMBL" id="WEG35517.1"/>
    </source>
</evidence>
<dbReference type="InterPro" id="IPR002043">
    <property type="entry name" value="UDG_fam1"/>
</dbReference>
<comment type="catalytic activity">
    <reaction evidence="1 9 11">
        <text>Hydrolyzes single-stranded DNA or mismatched double-stranded DNA and polynucleotides, releasing free uracil.</text>
        <dbReference type="EC" id="3.2.2.27"/>
    </reaction>
</comment>
<evidence type="ECO:0000256" key="11">
    <source>
        <dbReference type="RuleBase" id="RU003780"/>
    </source>
</evidence>
<dbReference type="EMBL" id="CP118868">
    <property type="protein sequence ID" value="WEG35517.1"/>
    <property type="molecule type" value="Genomic_DNA"/>
</dbReference>
<protein>
    <recommendedName>
        <fullName evidence="5 9">Uracil-DNA glycosylase</fullName>
        <shortName evidence="9">UDG</shortName>
        <ecNumber evidence="4 9">3.2.2.27</ecNumber>
    </recommendedName>
</protein>
<accession>A0ABY8C4A6</accession>
<dbReference type="Pfam" id="PF03167">
    <property type="entry name" value="UDG"/>
    <property type="match status" value="1"/>
</dbReference>
<comment type="similarity">
    <text evidence="3 9 11">Belongs to the uracil-DNA glycosylase (UDG) superfamily. UNG family.</text>
</comment>
<evidence type="ECO:0000256" key="5">
    <source>
        <dbReference type="ARBA" id="ARBA00018429"/>
    </source>
</evidence>
<keyword evidence="13" id="KW-0326">Glycosidase</keyword>
<dbReference type="RefSeq" id="WP_315568002.1">
    <property type="nucleotide sequence ID" value="NZ_CP118866.1"/>
</dbReference>
<dbReference type="NCBIfam" id="NF003592">
    <property type="entry name" value="PRK05254.1-5"/>
    <property type="match status" value="1"/>
</dbReference>
<keyword evidence="7 9" id="KW-0378">Hydrolase</keyword>
<comment type="function">
    <text evidence="2 9 11">Excises uracil residues from the DNA which can arise as a result of misincorporation of dUMP residues by DNA polymerase or due to deamination of cytosine.</text>
</comment>
<dbReference type="Gene3D" id="3.40.470.10">
    <property type="entry name" value="Uracil-DNA glycosylase-like domain"/>
    <property type="match status" value="1"/>
</dbReference>
<dbReference type="NCBIfam" id="TIGR00628">
    <property type="entry name" value="ung"/>
    <property type="match status" value="1"/>
</dbReference>
<feature type="active site" description="Proton acceptor" evidence="9 10">
    <location>
        <position position="61"/>
    </location>
</feature>
<dbReference type="NCBIfam" id="NF003589">
    <property type="entry name" value="PRK05254.1-2"/>
    <property type="match status" value="1"/>
</dbReference>
<keyword evidence="14" id="KW-1185">Reference proteome</keyword>
<evidence type="ECO:0000256" key="3">
    <source>
        <dbReference type="ARBA" id="ARBA00008184"/>
    </source>
</evidence>
<dbReference type="InterPro" id="IPR036895">
    <property type="entry name" value="Uracil-DNA_glycosylase-like_sf"/>
</dbReference>
<name>A0ABY8C4A6_9FIRM</name>
<dbReference type="HAMAP" id="MF_00148">
    <property type="entry name" value="UDG"/>
    <property type="match status" value="1"/>
</dbReference>
<evidence type="ECO:0000256" key="1">
    <source>
        <dbReference type="ARBA" id="ARBA00001400"/>
    </source>
</evidence>
<dbReference type="NCBIfam" id="NF003588">
    <property type="entry name" value="PRK05254.1-1"/>
    <property type="match status" value="1"/>
</dbReference>
<organism evidence="13 14">
    <name type="scientific">Amygdalobacter indicium</name>
    <dbReference type="NCBI Taxonomy" id="3029272"/>
    <lineage>
        <taxon>Bacteria</taxon>
        <taxon>Bacillati</taxon>
        <taxon>Bacillota</taxon>
        <taxon>Clostridia</taxon>
        <taxon>Eubacteriales</taxon>
        <taxon>Oscillospiraceae</taxon>
        <taxon>Amygdalobacter</taxon>
    </lineage>
</organism>
<dbReference type="GO" id="GO:0004844">
    <property type="term" value="F:uracil DNA N-glycosylase activity"/>
    <property type="evidence" value="ECO:0007669"/>
    <property type="project" value="UniProtKB-EC"/>
</dbReference>
<keyword evidence="9" id="KW-0963">Cytoplasm</keyword>
<dbReference type="EC" id="3.2.2.27" evidence="4 9"/>
<sequence>MSNKWFDIISKEMQQPYFADLAAFVKAERANYTVYPPADKVFNSFNLCPFDKVKVVIVGQDPYHQPHQAMGLSFSVNKGVKIPPSLQNIFQEQKQSPSSGDLTPWARQGVFLLNRILTVRENQPLSHQNKGWEIFTSHILAELYAVNRPLVFMLWGKQAQSLMPEVKRADHLFLCTSHPSPLAVYRGFHGCGHFELANKFLQEHGLTAIDWLLP</sequence>
<dbReference type="SMART" id="SM00986">
    <property type="entry name" value="UDG"/>
    <property type="match status" value="1"/>
</dbReference>
<dbReference type="CDD" id="cd10027">
    <property type="entry name" value="UDG-F1-like"/>
    <property type="match status" value="1"/>
</dbReference>
<feature type="domain" description="Uracil-DNA glycosylase-like" evidence="12">
    <location>
        <begin position="46"/>
        <end position="201"/>
    </location>
</feature>
<evidence type="ECO:0000313" key="14">
    <source>
        <dbReference type="Proteomes" id="UP001220478"/>
    </source>
</evidence>
<dbReference type="SUPFAM" id="SSF52141">
    <property type="entry name" value="Uracil-DNA glycosylase-like"/>
    <property type="match status" value="1"/>
</dbReference>
<evidence type="ECO:0000259" key="12">
    <source>
        <dbReference type="SMART" id="SM00986"/>
    </source>
</evidence>
<gene>
    <name evidence="9 13" type="primary">ung</name>
    <name evidence="13" type="ORF">PYS61_06230</name>
</gene>
<dbReference type="SMART" id="SM00987">
    <property type="entry name" value="UreE_C"/>
    <property type="match status" value="1"/>
</dbReference>
<evidence type="ECO:0000256" key="8">
    <source>
        <dbReference type="ARBA" id="ARBA00023204"/>
    </source>
</evidence>
<dbReference type="InterPro" id="IPR018085">
    <property type="entry name" value="Ura-DNA_Glyclase_AS"/>
</dbReference>
<dbReference type="PANTHER" id="PTHR11264:SF0">
    <property type="entry name" value="URACIL-DNA GLYCOSYLASE"/>
    <property type="match status" value="1"/>
</dbReference>
<keyword evidence="6 9" id="KW-0227">DNA damage</keyword>
<dbReference type="PROSITE" id="PS00130">
    <property type="entry name" value="U_DNA_GLYCOSYLASE"/>
    <property type="match status" value="1"/>
</dbReference>
<evidence type="ECO:0000256" key="7">
    <source>
        <dbReference type="ARBA" id="ARBA00022801"/>
    </source>
</evidence>
<evidence type="ECO:0000256" key="6">
    <source>
        <dbReference type="ARBA" id="ARBA00022763"/>
    </source>
</evidence>
<keyword evidence="8 9" id="KW-0234">DNA repair</keyword>
<evidence type="ECO:0000256" key="9">
    <source>
        <dbReference type="HAMAP-Rule" id="MF_00148"/>
    </source>
</evidence>
<comment type="subcellular location">
    <subcellularLocation>
        <location evidence="9">Cytoplasm</location>
    </subcellularLocation>
</comment>
<dbReference type="Proteomes" id="UP001220478">
    <property type="component" value="Chromosome"/>
</dbReference>
<evidence type="ECO:0000256" key="4">
    <source>
        <dbReference type="ARBA" id="ARBA00012030"/>
    </source>
</evidence>
<dbReference type="PANTHER" id="PTHR11264">
    <property type="entry name" value="URACIL-DNA GLYCOSYLASE"/>
    <property type="match status" value="1"/>
</dbReference>
<evidence type="ECO:0000256" key="2">
    <source>
        <dbReference type="ARBA" id="ARBA00002631"/>
    </source>
</evidence>